<gene>
    <name evidence="4" type="ORF">DFR50_11013</name>
</gene>
<dbReference type="Pfam" id="PF01968">
    <property type="entry name" value="Hydantoinase_A"/>
    <property type="match status" value="1"/>
</dbReference>
<dbReference type="OrthoDB" id="9759608at2"/>
<dbReference type="InterPro" id="IPR049517">
    <property type="entry name" value="ACX-like_C"/>
</dbReference>
<feature type="domain" description="Hydantoinase A/oxoprolinase" evidence="1">
    <location>
        <begin position="204"/>
        <end position="495"/>
    </location>
</feature>
<dbReference type="InterPro" id="IPR008040">
    <property type="entry name" value="Hydant_A_N"/>
</dbReference>
<dbReference type="GO" id="GO:0006749">
    <property type="term" value="P:glutathione metabolic process"/>
    <property type="evidence" value="ECO:0007669"/>
    <property type="project" value="TreeGrafter"/>
</dbReference>
<dbReference type="Pfam" id="PF19278">
    <property type="entry name" value="Hydant_A_C"/>
    <property type="match status" value="1"/>
</dbReference>
<evidence type="ECO:0000313" key="5">
    <source>
        <dbReference type="Proteomes" id="UP000253529"/>
    </source>
</evidence>
<comment type="caution">
    <text evidence="4">The sequence shown here is derived from an EMBL/GenBank/DDBJ whole genome shotgun (WGS) entry which is preliminary data.</text>
</comment>
<dbReference type="InterPro" id="IPR002821">
    <property type="entry name" value="Hydantoinase_A"/>
</dbReference>
<keyword evidence="5" id="KW-1185">Reference proteome</keyword>
<sequence length="689" mass="72963">MRFGVDTGGTFTDLIVEDDGGELHMFKAATTPADPIRGVLDALKVAADGFGVTVKDLLGRSESFIYGTTHAINAIITGNVAKTAFVTTVGHPDVLTLREGGRTDPFDFTVPYPEPYVPRSLTFEAPGRIRADGSVQTPFDDAAMVAAIEAMKHKKVEAVAVCLLWSIVNPEHELRVGELLDRRLPNVPYTLSHRLNPTLREYRRASSSCIDASLKPMMAAYMERLTRDLRDNGLTGRALVVTSQGGVMDAAEVALKPIHLLNSGPSMAPISGRYFAEIDEGSDTAIIADTGGTTYDISLVSRGRIPWTRETWIGQPFRGHMTGFASVDVKSVGAGGGSIAWVDDGGMLHVGPKSAGAVPGPVCYGKGGTLPTVTDAAVVLGYIDPAFFLGGAITLDTDKARAAIEAHVAEPLGRSVEEAALAIIEVVTENMVQAIVDITVNQGIDPSRAVLVGGGGAAGINSVLIARRLDSPRLLIPEVGAALSAAGALMSDLTQSFHATRFCETRNFDFAAANDLLDKLKAQCRVFIAEQAASVVSSAIQISIEARYPEQVWEINVPLSLDHFAGPEDVAALERAFHQAHEEIFAISDAASSVEIVGWSAAAICRLHDQTTGTLAATAVDGPHERERQAYFPGYGHLVTQVRRFEAMKPGETVEGPAIIESAVTSVVLHPGSSAVRRPSGSLSISPGA</sequence>
<dbReference type="PANTHER" id="PTHR11365:SF23">
    <property type="entry name" value="HYPOTHETICAL 5-OXOPROLINASE (EUROFUNG)-RELATED"/>
    <property type="match status" value="1"/>
</dbReference>
<evidence type="ECO:0000313" key="4">
    <source>
        <dbReference type="EMBL" id="RBP13990.1"/>
    </source>
</evidence>
<feature type="domain" description="Hydantoinase/oxoprolinase N-terminal" evidence="2">
    <location>
        <begin position="2"/>
        <end position="182"/>
    </location>
</feature>
<organism evidence="4 5">
    <name type="scientific">Roseiarcus fermentans</name>
    <dbReference type="NCBI Taxonomy" id="1473586"/>
    <lineage>
        <taxon>Bacteria</taxon>
        <taxon>Pseudomonadati</taxon>
        <taxon>Pseudomonadota</taxon>
        <taxon>Alphaproteobacteria</taxon>
        <taxon>Hyphomicrobiales</taxon>
        <taxon>Roseiarcaceae</taxon>
        <taxon>Roseiarcus</taxon>
    </lineage>
</organism>
<protein>
    <submittedName>
        <fullName evidence="4">N-methylhydantoinase A</fullName>
    </submittedName>
</protein>
<dbReference type="Proteomes" id="UP000253529">
    <property type="component" value="Unassembled WGS sequence"/>
</dbReference>
<accession>A0A366FJ25</accession>
<evidence type="ECO:0000259" key="2">
    <source>
        <dbReference type="Pfam" id="PF05378"/>
    </source>
</evidence>
<dbReference type="PANTHER" id="PTHR11365">
    <property type="entry name" value="5-OXOPROLINASE RELATED"/>
    <property type="match status" value="1"/>
</dbReference>
<evidence type="ECO:0000259" key="3">
    <source>
        <dbReference type="Pfam" id="PF19278"/>
    </source>
</evidence>
<dbReference type="EMBL" id="QNRK01000010">
    <property type="protein sequence ID" value="RBP13990.1"/>
    <property type="molecule type" value="Genomic_DNA"/>
</dbReference>
<dbReference type="AlphaFoldDB" id="A0A366FJ25"/>
<dbReference type="RefSeq" id="WP_113889139.1">
    <property type="nucleotide sequence ID" value="NZ_QNRK01000010.1"/>
</dbReference>
<reference evidence="4 5" key="1">
    <citation type="submission" date="2018-06" db="EMBL/GenBank/DDBJ databases">
        <title>Genomic Encyclopedia of Type Strains, Phase IV (KMG-IV): sequencing the most valuable type-strain genomes for metagenomic binning, comparative biology and taxonomic classification.</title>
        <authorList>
            <person name="Goeker M."/>
        </authorList>
    </citation>
    <scope>NUCLEOTIDE SEQUENCE [LARGE SCALE GENOMIC DNA]</scope>
    <source>
        <strain evidence="4 5">DSM 24875</strain>
    </source>
</reference>
<feature type="domain" description="Acetophenone carboxylase-like C-terminal" evidence="3">
    <location>
        <begin position="540"/>
        <end position="675"/>
    </location>
</feature>
<name>A0A366FJ25_9HYPH</name>
<dbReference type="GO" id="GO:0005829">
    <property type="term" value="C:cytosol"/>
    <property type="evidence" value="ECO:0007669"/>
    <property type="project" value="TreeGrafter"/>
</dbReference>
<dbReference type="GO" id="GO:0017168">
    <property type="term" value="F:5-oxoprolinase (ATP-hydrolyzing) activity"/>
    <property type="evidence" value="ECO:0007669"/>
    <property type="project" value="TreeGrafter"/>
</dbReference>
<dbReference type="InterPro" id="IPR045079">
    <property type="entry name" value="Oxoprolinase-like"/>
</dbReference>
<dbReference type="Pfam" id="PF05378">
    <property type="entry name" value="Hydant_A_N"/>
    <property type="match status" value="1"/>
</dbReference>
<proteinExistence type="predicted"/>
<evidence type="ECO:0000259" key="1">
    <source>
        <dbReference type="Pfam" id="PF01968"/>
    </source>
</evidence>